<dbReference type="Gene3D" id="3.60.15.10">
    <property type="entry name" value="Ribonuclease Z/Hydroxyacylglutathione hydrolase-like"/>
    <property type="match status" value="1"/>
</dbReference>
<dbReference type="SMART" id="SM00849">
    <property type="entry name" value="Lactamase_B"/>
    <property type="match status" value="1"/>
</dbReference>
<name>A0A9D2HJ29_9FIRM</name>
<gene>
    <name evidence="2" type="ORF">IAA07_13295</name>
</gene>
<evidence type="ECO:0000313" key="3">
    <source>
        <dbReference type="Proteomes" id="UP000823900"/>
    </source>
</evidence>
<dbReference type="InterPro" id="IPR050855">
    <property type="entry name" value="NDM-1-like"/>
</dbReference>
<evidence type="ECO:0000313" key="2">
    <source>
        <dbReference type="EMBL" id="HJA72525.1"/>
    </source>
</evidence>
<feature type="domain" description="Metallo-beta-lactamase" evidence="1">
    <location>
        <begin position="13"/>
        <end position="214"/>
    </location>
</feature>
<reference evidence="2" key="2">
    <citation type="submission" date="2021-04" db="EMBL/GenBank/DDBJ databases">
        <authorList>
            <person name="Gilroy R."/>
        </authorList>
    </citation>
    <scope>NUCLEOTIDE SEQUENCE</scope>
    <source>
        <strain evidence="2">CHK178-16964</strain>
    </source>
</reference>
<proteinExistence type="predicted"/>
<accession>A0A9D2HJ29</accession>
<reference evidence="2" key="1">
    <citation type="journal article" date="2021" name="PeerJ">
        <title>Extensive microbial diversity within the chicken gut microbiome revealed by metagenomics and culture.</title>
        <authorList>
            <person name="Gilroy R."/>
            <person name="Ravi A."/>
            <person name="Getino M."/>
            <person name="Pursley I."/>
            <person name="Horton D.L."/>
            <person name="Alikhan N.F."/>
            <person name="Baker D."/>
            <person name="Gharbi K."/>
            <person name="Hall N."/>
            <person name="Watson M."/>
            <person name="Adriaenssens E.M."/>
            <person name="Foster-Nyarko E."/>
            <person name="Jarju S."/>
            <person name="Secka A."/>
            <person name="Antonio M."/>
            <person name="Oren A."/>
            <person name="Chaudhuri R.R."/>
            <person name="La Ragione R."/>
            <person name="Hildebrand F."/>
            <person name="Pallen M.J."/>
        </authorList>
    </citation>
    <scope>NUCLEOTIDE SEQUENCE</scope>
    <source>
        <strain evidence="2">CHK178-16964</strain>
    </source>
</reference>
<organism evidence="2 3">
    <name type="scientific">Candidatus Lachnoclostridium stercoravium</name>
    <dbReference type="NCBI Taxonomy" id="2838633"/>
    <lineage>
        <taxon>Bacteria</taxon>
        <taxon>Bacillati</taxon>
        <taxon>Bacillota</taxon>
        <taxon>Clostridia</taxon>
        <taxon>Lachnospirales</taxon>
        <taxon>Lachnospiraceae</taxon>
    </lineage>
</organism>
<dbReference type="InterPro" id="IPR036866">
    <property type="entry name" value="RibonucZ/Hydroxyglut_hydro"/>
</dbReference>
<dbReference type="EMBL" id="DWZA01000109">
    <property type="protein sequence ID" value="HJA72525.1"/>
    <property type="molecule type" value="Genomic_DNA"/>
</dbReference>
<dbReference type="InterPro" id="IPR001279">
    <property type="entry name" value="Metallo-B-lactamas"/>
</dbReference>
<sequence>MEQWFADVSGDMPGNVFLFQGEKNFIIDADMAYCGERLADNIEKALGGKPLDGIFLTHSHYDHISGVPALRKRWPSVRVYAAAYAVWVMTRESALRMMRQLNIAAAADRTAIDPGALDYRDEDLKADVPLGDGDMVDMGDYQITAYATPGHTRDCMSYMIQRKGQKEKLLFCSETVGAPAGSRFIPVALVSFQSAVDSIDRMESLKPDGLLFCHHGYEKPDQKIWHKMREAYSLAKERYVRELESGKSEQEMIRDLEQYYWTEEVRKYQPHKAFEENTKHMLQVIRREICQKGEVG</sequence>
<protein>
    <submittedName>
        <fullName evidence="2">MBL fold metallo-hydrolase</fullName>
    </submittedName>
</protein>
<dbReference type="AlphaFoldDB" id="A0A9D2HJ29"/>
<dbReference type="PANTHER" id="PTHR42951">
    <property type="entry name" value="METALLO-BETA-LACTAMASE DOMAIN-CONTAINING"/>
    <property type="match status" value="1"/>
</dbReference>
<dbReference type="Proteomes" id="UP000823900">
    <property type="component" value="Unassembled WGS sequence"/>
</dbReference>
<evidence type="ECO:0000259" key="1">
    <source>
        <dbReference type="SMART" id="SM00849"/>
    </source>
</evidence>
<dbReference type="SUPFAM" id="SSF56281">
    <property type="entry name" value="Metallo-hydrolase/oxidoreductase"/>
    <property type="match status" value="1"/>
</dbReference>
<dbReference type="Pfam" id="PF00753">
    <property type="entry name" value="Lactamase_B"/>
    <property type="match status" value="1"/>
</dbReference>
<comment type="caution">
    <text evidence="2">The sequence shown here is derived from an EMBL/GenBank/DDBJ whole genome shotgun (WGS) entry which is preliminary data.</text>
</comment>